<keyword evidence="2" id="KW-1185">Reference proteome</keyword>
<reference evidence="1" key="2">
    <citation type="journal article" date="2022" name="New Phytol.">
        <title>Evolutionary transition to the ectomycorrhizal habit in the genomes of a hyperdiverse lineage of mushroom-forming fungi.</title>
        <authorList>
            <person name="Looney B."/>
            <person name="Miyauchi S."/>
            <person name="Morin E."/>
            <person name="Drula E."/>
            <person name="Courty P.E."/>
            <person name="Kohler A."/>
            <person name="Kuo A."/>
            <person name="LaButti K."/>
            <person name="Pangilinan J."/>
            <person name="Lipzen A."/>
            <person name="Riley R."/>
            <person name="Andreopoulos W."/>
            <person name="He G."/>
            <person name="Johnson J."/>
            <person name="Nolan M."/>
            <person name="Tritt A."/>
            <person name="Barry K.W."/>
            <person name="Grigoriev I.V."/>
            <person name="Nagy L.G."/>
            <person name="Hibbett D."/>
            <person name="Henrissat B."/>
            <person name="Matheny P.B."/>
            <person name="Labbe J."/>
            <person name="Martin F.M."/>
        </authorList>
    </citation>
    <scope>NUCLEOTIDE SEQUENCE</scope>
    <source>
        <strain evidence="1">HHB10654</strain>
    </source>
</reference>
<organism evidence="1 2">
    <name type="scientific">Artomyces pyxidatus</name>
    <dbReference type="NCBI Taxonomy" id="48021"/>
    <lineage>
        <taxon>Eukaryota</taxon>
        <taxon>Fungi</taxon>
        <taxon>Dikarya</taxon>
        <taxon>Basidiomycota</taxon>
        <taxon>Agaricomycotina</taxon>
        <taxon>Agaricomycetes</taxon>
        <taxon>Russulales</taxon>
        <taxon>Auriscalpiaceae</taxon>
        <taxon>Artomyces</taxon>
    </lineage>
</organism>
<comment type="caution">
    <text evidence="1">The sequence shown here is derived from an EMBL/GenBank/DDBJ whole genome shotgun (WGS) entry which is preliminary data.</text>
</comment>
<protein>
    <submittedName>
        <fullName evidence="1">Uncharacterized protein</fullName>
    </submittedName>
</protein>
<gene>
    <name evidence="1" type="ORF">BV25DRAFT_1513280</name>
</gene>
<proteinExistence type="predicted"/>
<evidence type="ECO:0000313" key="1">
    <source>
        <dbReference type="EMBL" id="KAI0066189.1"/>
    </source>
</evidence>
<evidence type="ECO:0000313" key="2">
    <source>
        <dbReference type="Proteomes" id="UP000814140"/>
    </source>
</evidence>
<reference evidence="1" key="1">
    <citation type="submission" date="2021-03" db="EMBL/GenBank/DDBJ databases">
        <authorList>
            <consortium name="DOE Joint Genome Institute"/>
            <person name="Ahrendt S."/>
            <person name="Looney B.P."/>
            <person name="Miyauchi S."/>
            <person name="Morin E."/>
            <person name="Drula E."/>
            <person name="Courty P.E."/>
            <person name="Chicoki N."/>
            <person name="Fauchery L."/>
            <person name="Kohler A."/>
            <person name="Kuo A."/>
            <person name="Labutti K."/>
            <person name="Pangilinan J."/>
            <person name="Lipzen A."/>
            <person name="Riley R."/>
            <person name="Andreopoulos W."/>
            <person name="He G."/>
            <person name="Johnson J."/>
            <person name="Barry K.W."/>
            <person name="Grigoriev I.V."/>
            <person name="Nagy L."/>
            <person name="Hibbett D."/>
            <person name="Henrissat B."/>
            <person name="Matheny P.B."/>
            <person name="Labbe J."/>
            <person name="Martin F."/>
        </authorList>
    </citation>
    <scope>NUCLEOTIDE SEQUENCE</scope>
    <source>
        <strain evidence="1">HHB10654</strain>
    </source>
</reference>
<dbReference type="Proteomes" id="UP000814140">
    <property type="component" value="Unassembled WGS sequence"/>
</dbReference>
<accession>A0ACB8TBA3</accession>
<sequence length="344" mass="37308">MPRGRAHRAAPTTVLLLSLLVYVAPANGGPSDALRTPAAACDSIDSCRTRANIIWGCLATIFACVWTAVHRNIPESASGQLSRAVELTLLVPEWVLTWAVRQFLNARVFGKELEAARGQAERSWETKRWMLRGIGRVDAGEGRARRKTIANGELDESWVGRSAPSIASSNVVLYEDGEFALYESALALEDRAGRLSGKWTTAHGFFVTMGGFHYYEDGKPAHPLLQKDVVLLVMNGELVPPTEEEIRGLSQGDAVSKGLAVVQTLWFVVQCIGRLAAGLPMAQLEVMTLAYTTIRVAVYAFWWELVGQAGAERELPGARCVWTTRAAAARRCEGGGAQLAMGGV</sequence>
<dbReference type="EMBL" id="MU277193">
    <property type="protein sequence ID" value="KAI0066189.1"/>
    <property type="molecule type" value="Genomic_DNA"/>
</dbReference>
<name>A0ACB8TBA3_9AGAM</name>